<dbReference type="Proteomes" id="UP000005638">
    <property type="component" value="Chromosome"/>
</dbReference>
<proteinExistence type="predicted"/>
<keyword evidence="2" id="KW-1185">Reference proteome</keyword>
<sequence>MDFSILSAFLPEELLCHFDIVDFIELGDIQTKKDCFYIYLDEKNIIPEGFISEEYESKGFCERTLIQDFPIRGKAVYLGIRRRRWRNTVDKSEIKSDYSFIAEGSKLTVELSDFLKGTGRDPRRYDK</sequence>
<dbReference type="EMBL" id="CP003222">
    <property type="protein sequence ID" value="AEW86587.2"/>
    <property type="molecule type" value="Genomic_DNA"/>
</dbReference>
<name>G8X9M4_FLACA</name>
<evidence type="ECO:0008006" key="3">
    <source>
        <dbReference type="Google" id="ProtNLM"/>
    </source>
</evidence>
<evidence type="ECO:0000313" key="1">
    <source>
        <dbReference type="EMBL" id="AEW86587.2"/>
    </source>
</evidence>
<dbReference type="KEGG" id="fco:FCOL_08880"/>
<evidence type="ECO:0000313" key="2">
    <source>
        <dbReference type="Proteomes" id="UP000005638"/>
    </source>
</evidence>
<dbReference type="HOGENOM" id="CLU_146036_1_0_10"/>
<dbReference type="AlphaFoldDB" id="G8X9M4"/>
<organism evidence="1 2">
    <name type="scientific">Flavobacterium columnare (strain ATCC 49512 / CIP 103533 / TG 44/87)</name>
    <dbReference type="NCBI Taxonomy" id="1041826"/>
    <lineage>
        <taxon>Bacteria</taxon>
        <taxon>Pseudomonadati</taxon>
        <taxon>Bacteroidota</taxon>
        <taxon>Flavobacteriia</taxon>
        <taxon>Flavobacteriales</taxon>
        <taxon>Flavobacteriaceae</taxon>
        <taxon>Flavobacterium</taxon>
    </lineage>
</organism>
<reference evidence="1 2" key="1">
    <citation type="journal article" date="2012" name="J. Bacteriol.">
        <title>Genome Sequence of the Fish Pathogen Flavobacterium columnare ATCC 49512.</title>
        <authorList>
            <person name="Tekedar H.C."/>
            <person name="Karsi A."/>
            <person name="Gillaspy A.F."/>
            <person name="Dyer D.W."/>
            <person name="Benton N.R."/>
            <person name="Zaitshik J."/>
            <person name="Vamenta S."/>
            <person name="Banes M.M."/>
            <person name="Gulsoy N."/>
            <person name="Aboko-Cole M."/>
            <person name="Waldbieser G.C."/>
            <person name="Lawrence M.L."/>
        </authorList>
    </citation>
    <scope>NUCLEOTIDE SEQUENCE [LARGE SCALE GENOMIC DNA]</scope>
    <source>
        <strain evidence="2">ATCC 49512 / CIP 103533 / TG 44/87</strain>
    </source>
</reference>
<dbReference type="RefSeq" id="WP_014165862.1">
    <property type="nucleotide sequence ID" value="NC_016510.2"/>
</dbReference>
<dbReference type="STRING" id="1041826.FCOL_08880"/>
<dbReference type="GeneID" id="60759919"/>
<gene>
    <name evidence="1" type="ordered locus">FCOL_08880</name>
</gene>
<protein>
    <recommendedName>
        <fullName evidence="3">Transposase</fullName>
    </recommendedName>
</protein>
<accession>G8X9M4</accession>
<dbReference type="eggNOG" id="COG3464">
    <property type="taxonomic scope" value="Bacteria"/>
</dbReference>